<accession>A0ABP0CYT7</accession>
<dbReference type="Proteomes" id="UP001642406">
    <property type="component" value="Unassembled WGS sequence"/>
</dbReference>
<protein>
    <submittedName>
        <fullName evidence="1">Uncharacterized protein</fullName>
    </submittedName>
</protein>
<name>A0ABP0CYT7_9PEZI</name>
<dbReference type="InterPro" id="IPR047801">
    <property type="entry name" value="Peptidase_C45"/>
</dbReference>
<dbReference type="EMBL" id="CAWUHC010000181">
    <property type="protein sequence ID" value="CAK7237304.1"/>
    <property type="molecule type" value="Genomic_DNA"/>
</dbReference>
<organism evidence="1 2">
    <name type="scientific">Sporothrix bragantina</name>
    <dbReference type="NCBI Taxonomy" id="671064"/>
    <lineage>
        <taxon>Eukaryota</taxon>
        <taxon>Fungi</taxon>
        <taxon>Dikarya</taxon>
        <taxon>Ascomycota</taxon>
        <taxon>Pezizomycotina</taxon>
        <taxon>Sordariomycetes</taxon>
        <taxon>Sordariomycetidae</taxon>
        <taxon>Ophiostomatales</taxon>
        <taxon>Ophiostomataceae</taxon>
        <taxon>Sporothrix</taxon>
    </lineage>
</organism>
<gene>
    <name evidence="1" type="ORF">SBRCBS47491_009930</name>
</gene>
<keyword evidence="2" id="KW-1185">Reference proteome</keyword>
<sequence length="105" mass="11733">MLEIRCSGTPYEVGFQHGQEAEAKIRSGLAFYEAFFQLKTGMDWPKTTATARKFLPLLEADWPHFVEKMTVPFDGILALNVRTEISMGLMTDGCTSLAWKTPGNS</sequence>
<evidence type="ECO:0000313" key="1">
    <source>
        <dbReference type="EMBL" id="CAK7237304.1"/>
    </source>
</evidence>
<dbReference type="Gene3D" id="1.10.10.2120">
    <property type="match status" value="1"/>
</dbReference>
<dbReference type="PANTHER" id="PTHR34180">
    <property type="entry name" value="PEPTIDASE C45"/>
    <property type="match status" value="1"/>
</dbReference>
<comment type="caution">
    <text evidence="1">The sequence shown here is derived from an EMBL/GenBank/DDBJ whole genome shotgun (WGS) entry which is preliminary data.</text>
</comment>
<reference evidence="1 2" key="1">
    <citation type="submission" date="2024-01" db="EMBL/GenBank/DDBJ databases">
        <authorList>
            <person name="Allen C."/>
            <person name="Tagirdzhanova G."/>
        </authorList>
    </citation>
    <scope>NUCLEOTIDE SEQUENCE [LARGE SCALE GENOMIC DNA]</scope>
</reference>
<proteinExistence type="predicted"/>
<evidence type="ECO:0000313" key="2">
    <source>
        <dbReference type="Proteomes" id="UP001642406"/>
    </source>
</evidence>
<dbReference type="PANTHER" id="PTHR34180:SF1">
    <property type="entry name" value="BETA-ALANYL-DOPAMINE_CARCININE HYDROLASE"/>
    <property type="match status" value="1"/>
</dbReference>